<dbReference type="Proteomes" id="UP000698924">
    <property type="component" value="Unassembled WGS sequence"/>
</dbReference>
<dbReference type="PRINTS" id="PR00032">
    <property type="entry name" value="HTHARAC"/>
</dbReference>
<comment type="caution">
    <text evidence="5">The sequence shown here is derived from an EMBL/GenBank/DDBJ whole genome shotgun (WGS) entry which is preliminary data.</text>
</comment>
<feature type="domain" description="HTH araC/xylS-type" evidence="4">
    <location>
        <begin position="187"/>
        <end position="285"/>
    </location>
</feature>
<dbReference type="EMBL" id="JACJMO010000039">
    <property type="protein sequence ID" value="MBM6858762.1"/>
    <property type="molecule type" value="Genomic_DNA"/>
</dbReference>
<protein>
    <submittedName>
        <fullName evidence="5">Helix-turn-helix transcriptional regulator</fullName>
    </submittedName>
</protein>
<dbReference type="PROSITE" id="PS01124">
    <property type="entry name" value="HTH_ARAC_FAMILY_2"/>
    <property type="match status" value="1"/>
</dbReference>
<dbReference type="PANTHER" id="PTHR43280">
    <property type="entry name" value="ARAC-FAMILY TRANSCRIPTIONAL REGULATOR"/>
    <property type="match status" value="1"/>
</dbReference>
<organism evidence="5 6">
    <name type="scientific">Caecibacteroides pullorum</name>
    <dbReference type="NCBI Taxonomy" id="2725562"/>
    <lineage>
        <taxon>Bacteria</taxon>
        <taxon>Pseudomonadati</taxon>
        <taxon>Bacteroidota</taxon>
        <taxon>Bacteroidia</taxon>
        <taxon>Bacteroidales</taxon>
        <taxon>Bacteroidaceae</taxon>
        <taxon>Caecibacteroides</taxon>
    </lineage>
</organism>
<evidence type="ECO:0000256" key="2">
    <source>
        <dbReference type="ARBA" id="ARBA00023125"/>
    </source>
</evidence>
<evidence type="ECO:0000313" key="6">
    <source>
        <dbReference type="Proteomes" id="UP000698924"/>
    </source>
</evidence>
<dbReference type="PANTHER" id="PTHR43280:SF32">
    <property type="entry name" value="TRANSCRIPTIONAL REGULATORY PROTEIN"/>
    <property type="match status" value="1"/>
</dbReference>
<gene>
    <name evidence="5" type="ORF">H6D15_14370</name>
</gene>
<evidence type="ECO:0000313" key="5">
    <source>
        <dbReference type="EMBL" id="MBM6858762.1"/>
    </source>
</evidence>
<dbReference type="RefSeq" id="WP_204973280.1">
    <property type="nucleotide sequence ID" value="NZ_JAAZTS010000038.1"/>
</dbReference>
<reference evidence="5 6" key="1">
    <citation type="journal article" date="2021" name="Sci. Rep.">
        <title>The distribution of antibiotic resistance genes in chicken gut microbiota commensals.</title>
        <authorList>
            <person name="Juricova H."/>
            <person name="Matiasovicova J."/>
            <person name="Kubasova T."/>
            <person name="Cejkova D."/>
            <person name="Rychlik I."/>
        </authorList>
    </citation>
    <scope>NUCLEOTIDE SEQUENCE [LARGE SCALE GENOMIC DNA]</scope>
    <source>
        <strain evidence="5 6">An421</strain>
    </source>
</reference>
<keyword evidence="3" id="KW-0804">Transcription</keyword>
<evidence type="ECO:0000256" key="3">
    <source>
        <dbReference type="ARBA" id="ARBA00023163"/>
    </source>
</evidence>
<dbReference type="GO" id="GO:0003700">
    <property type="term" value="F:DNA-binding transcription factor activity"/>
    <property type="evidence" value="ECO:0007669"/>
    <property type="project" value="InterPro"/>
</dbReference>
<evidence type="ECO:0000256" key="1">
    <source>
        <dbReference type="ARBA" id="ARBA00023015"/>
    </source>
</evidence>
<proteinExistence type="predicted"/>
<evidence type="ECO:0000259" key="4">
    <source>
        <dbReference type="PROSITE" id="PS01124"/>
    </source>
</evidence>
<dbReference type="SUPFAM" id="SSF46689">
    <property type="entry name" value="Homeodomain-like"/>
    <property type="match status" value="1"/>
</dbReference>
<dbReference type="GO" id="GO:0043565">
    <property type="term" value="F:sequence-specific DNA binding"/>
    <property type="evidence" value="ECO:0007669"/>
    <property type="project" value="InterPro"/>
</dbReference>
<accession>A0AA40ZVZ2</accession>
<keyword evidence="2" id="KW-0238">DNA-binding</keyword>
<dbReference type="Pfam" id="PF12833">
    <property type="entry name" value="HTH_18"/>
    <property type="match status" value="1"/>
</dbReference>
<name>A0AA40ZVZ2_9BACT</name>
<dbReference type="InterPro" id="IPR018060">
    <property type="entry name" value="HTH_AraC"/>
</dbReference>
<keyword evidence="1" id="KW-0805">Transcription regulation</keyword>
<dbReference type="InterPro" id="IPR020449">
    <property type="entry name" value="Tscrpt_reg_AraC-type_HTH"/>
</dbReference>
<dbReference type="InterPro" id="IPR009057">
    <property type="entry name" value="Homeodomain-like_sf"/>
</dbReference>
<keyword evidence="6" id="KW-1185">Reference proteome</keyword>
<dbReference type="SMART" id="SM00342">
    <property type="entry name" value="HTH_ARAC"/>
    <property type="match status" value="1"/>
</dbReference>
<dbReference type="Gene3D" id="1.10.10.60">
    <property type="entry name" value="Homeodomain-like"/>
    <property type="match status" value="1"/>
</dbReference>
<dbReference type="AlphaFoldDB" id="A0AA40ZVZ2"/>
<sequence length="291" mass="33019">MSIAITELMKACRPGVGMPCGLAMDMACAGYGQILLDKGFYFLLVTNGTASVSDVHASYTLASLHLLVVTPSIRVTLADMSVDFRMVCLYIEPDYFDTLSVGQLVYGQVSQFVGNYLLPIFQLEAEQADYLQKTLVLFSSRLEELHLYRDGIVRHLCSFLLLQMADALYQKNCETTGFANRSTEIFRNFKRLLVHHYREQHNIGFYADRLHISTTYLSRIVRNITGHTVCFHISELLCADARKLLECTDKDVKEIADELGFSDQSVFGKFFVRKTGLSPLKYRMRRGEVSK</sequence>